<dbReference type="AlphaFoldDB" id="A0A3R6D3Q7"/>
<dbReference type="Gene3D" id="1.10.1610.10">
    <property type="match status" value="1"/>
</dbReference>
<dbReference type="Proteomes" id="UP000283513">
    <property type="component" value="Unassembled WGS sequence"/>
</dbReference>
<dbReference type="NCBIfam" id="NF000996">
    <property type="entry name" value="PRK00105.1"/>
    <property type="match status" value="1"/>
</dbReference>
<dbReference type="Proteomes" id="UP000479531">
    <property type="component" value="Unassembled WGS sequence"/>
</dbReference>
<evidence type="ECO:0000313" key="14">
    <source>
        <dbReference type="Proteomes" id="UP000479531"/>
    </source>
</evidence>
<evidence type="ECO:0000313" key="13">
    <source>
        <dbReference type="Proteomes" id="UP000283513"/>
    </source>
</evidence>
<comment type="catalytic activity">
    <reaction evidence="9">
        <text>5,6-dimethylbenzimidazole + nicotinate beta-D-ribonucleotide = alpha-ribazole 5'-phosphate + nicotinate + H(+)</text>
        <dbReference type="Rhea" id="RHEA:11196"/>
        <dbReference type="ChEBI" id="CHEBI:15378"/>
        <dbReference type="ChEBI" id="CHEBI:15890"/>
        <dbReference type="ChEBI" id="CHEBI:32544"/>
        <dbReference type="ChEBI" id="CHEBI:57502"/>
        <dbReference type="ChEBI" id="CHEBI:57918"/>
        <dbReference type="EC" id="2.4.2.21"/>
    </reaction>
</comment>
<dbReference type="Gene3D" id="3.40.50.10210">
    <property type="match status" value="1"/>
</dbReference>
<evidence type="ECO:0000313" key="12">
    <source>
        <dbReference type="EMBL" id="RHC17014.1"/>
    </source>
</evidence>
<keyword evidence="6" id="KW-0169">Cobalamin biosynthesis</keyword>
<dbReference type="PANTHER" id="PTHR43463">
    <property type="entry name" value="NICOTINATE-NUCLEOTIDE--DIMETHYLBENZIMIDAZOLE PHOSPHORIBOSYLTRANSFERASE"/>
    <property type="match status" value="1"/>
</dbReference>
<accession>A0A3R6D3Q7</accession>
<dbReference type="NCBIfam" id="TIGR03160">
    <property type="entry name" value="cobT_DBIPRT"/>
    <property type="match status" value="1"/>
</dbReference>
<dbReference type="GO" id="GO:0008939">
    <property type="term" value="F:nicotinate-nucleotide-dimethylbenzimidazole phosphoribosyltransferase activity"/>
    <property type="evidence" value="ECO:0007669"/>
    <property type="project" value="UniProtKB-UniRule"/>
</dbReference>
<comment type="function">
    <text evidence="1">Catalyzes the synthesis of alpha-ribazole-5'-phosphate from nicotinate mononucleotide (NAMN) and 5,6-dimethylbenzimidazole (DMB).</text>
</comment>
<protein>
    <recommendedName>
        <fullName evidence="5 10">Nicotinate-nucleotide--dimethylbenzimidazole phosphoribosyltransferase</fullName>
        <ecNumber evidence="4 10">2.4.2.21</ecNumber>
    </recommendedName>
</protein>
<keyword evidence="8 12" id="KW-0808">Transferase</keyword>
<proteinExistence type="inferred from homology"/>
<dbReference type="EMBL" id="WGGT01000002">
    <property type="protein sequence ID" value="MVQ44751.1"/>
    <property type="molecule type" value="Genomic_DNA"/>
</dbReference>
<evidence type="ECO:0000256" key="9">
    <source>
        <dbReference type="ARBA" id="ARBA00047340"/>
    </source>
</evidence>
<dbReference type="FunFam" id="3.40.50.10210:FF:000001">
    <property type="entry name" value="Nicotinate-nucleotide--dimethylbenzimidazole phosphoribosyltransferase"/>
    <property type="match status" value="1"/>
</dbReference>
<gene>
    <name evidence="12" type="primary">cobT</name>
    <name evidence="12" type="ORF">DW856_09090</name>
    <name evidence="11" type="ORF">GCK47_03240</name>
</gene>
<reference evidence="11 14" key="2">
    <citation type="submission" date="2019-10" db="EMBL/GenBank/DDBJ databases">
        <title>Roseburia spp. ameliorate alcoholic fatty liver via restoration of gut barrier function.</title>
        <authorList>
            <person name="Seo B."/>
            <person name="Ko G."/>
        </authorList>
    </citation>
    <scope>NUCLEOTIDE SEQUENCE [LARGE SCALE GENOMIC DNA]</scope>
    <source>
        <strain evidence="11 14">SNUG30017</strain>
    </source>
</reference>
<evidence type="ECO:0000256" key="8">
    <source>
        <dbReference type="ARBA" id="ARBA00022679"/>
    </source>
</evidence>
<dbReference type="CDD" id="cd02439">
    <property type="entry name" value="DMB-PRT_CobT"/>
    <property type="match status" value="1"/>
</dbReference>
<evidence type="ECO:0000313" key="11">
    <source>
        <dbReference type="EMBL" id="MVQ44751.1"/>
    </source>
</evidence>
<dbReference type="SUPFAM" id="SSF52733">
    <property type="entry name" value="Nicotinate mononucleotide:5,6-dimethylbenzimidazole phosphoribosyltransferase (CobT)"/>
    <property type="match status" value="1"/>
</dbReference>
<evidence type="ECO:0000256" key="6">
    <source>
        <dbReference type="ARBA" id="ARBA00022573"/>
    </source>
</evidence>
<comment type="pathway">
    <text evidence="2">Nucleoside biosynthesis; alpha-ribazole biosynthesis; alpha-ribazole from 5,6-dimethylbenzimidazole: step 1/2.</text>
</comment>
<dbReference type="EC" id="2.4.2.21" evidence="4 10"/>
<evidence type="ECO:0000256" key="4">
    <source>
        <dbReference type="ARBA" id="ARBA00011991"/>
    </source>
</evidence>
<dbReference type="EMBL" id="QSHO01000007">
    <property type="protein sequence ID" value="RHC17014.1"/>
    <property type="molecule type" value="Genomic_DNA"/>
</dbReference>
<sequence length="402" mass="42716">MITEIKKKYAGGSGMGRYLNQGNESFEKSVNSEIYIDKTGLIKYTNRVLNTLQGYVCIRRPDEKIRKKVQENWDSLAKPLDGLGIFEKIFTQIGAVTGDERVPLQKKAVIVMCADNGIVEEGISQSGQEVTYQVAESMGKRKSSVCLMAAQANAKVIPIDVGIAAEETPEGVWNKKVSRGTKNFLKQPAMTEEEALAAIEAGIDSVKKCKEDGVTLLATGEMGIGNTTTSSAVAAALLNCETAAITGKGAGLSDAGLLHKIAVIDEARKKYQFDSKDVFRILCSVGGLDIAGLCGVCIGGAVYGVPVVLDGVISAVAALVAERLVPGVKDFLIASHKSREPAAALILQELGVHPVIDGSLALGEGTGAVLMFGLLDTVHAVYGNRTTFSDIRVEAYKRFTDV</sequence>
<dbReference type="InterPro" id="IPR023195">
    <property type="entry name" value="Nict_dMeBzImd_PRibTrfase_N"/>
</dbReference>
<dbReference type="GeneID" id="61433044"/>
<dbReference type="InterPro" id="IPR036087">
    <property type="entry name" value="Nict_dMeBzImd_PRibTrfase_sf"/>
</dbReference>
<keyword evidence="7 12" id="KW-0328">Glycosyltransferase</keyword>
<dbReference type="PANTHER" id="PTHR43463:SF1">
    <property type="entry name" value="NICOTINATE-NUCLEOTIDE--DIMETHYLBENZIMIDAZOLE PHOSPHORIBOSYLTRANSFERASE"/>
    <property type="match status" value="1"/>
</dbReference>
<dbReference type="UniPathway" id="UPA00061">
    <property type="reaction ID" value="UER00516"/>
</dbReference>
<evidence type="ECO:0000256" key="5">
    <source>
        <dbReference type="ARBA" id="ARBA00015486"/>
    </source>
</evidence>
<evidence type="ECO:0000256" key="7">
    <source>
        <dbReference type="ARBA" id="ARBA00022676"/>
    </source>
</evidence>
<name>A0A3R6D3Q7_9FIRM</name>
<evidence type="ECO:0000256" key="2">
    <source>
        <dbReference type="ARBA" id="ARBA00005049"/>
    </source>
</evidence>
<organism evidence="12 13">
    <name type="scientific">Roseburia intestinalis</name>
    <dbReference type="NCBI Taxonomy" id="166486"/>
    <lineage>
        <taxon>Bacteria</taxon>
        <taxon>Bacillati</taxon>
        <taxon>Bacillota</taxon>
        <taxon>Clostridia</taxon>
        <taxon>Lachnospirales</taxon>
        <taxon>Lachnospiraceae</taxon>
        <taxon>Roseburia</taxon>
    </lineage>
</organism>
<dbReference type="GO" id="GO:0009236">
    <property type="term" value="P:cobalamin biosynthetic process"/>
    <property type="evidence" value="ECO:0007669"/>
    <property type="project" value="UniProtKB-UniRule"/>
</dbReference>
<comment type="caution">
    <text evidence="12">The sequence shown here is derived from an EMBL/GenBank/DDBJ whole genome shotgun (WGS) entry which is preliminary data.</text>
</comment>
<evidence type="ECO:0000256" key="10">
    <source>
        <dbReference type="NCBIfam" id="TIGR03160"/>
    </source>
</evidence>
<evidence type="ECO:0000256" key="3">
    <source>
        <dbReference type="ARBA" id="ARBA00007110"/>
    </source>
</evidence>
<dbReference type="InterPro" id="IPR003200">
    <property type="entry name" value="Nict_dMeBzImd_PRibTrfase"/>
</dbReference>
<comment type="similarity">
    <text evidence="3">Belongs to the CobT family.</text>
</comment>
<reference evidence="12 13" key="1">
    <citation type="submission" date="2018-08" db="EMBL/GenBank/DDBJ databases">
        <title>A genome reference for cultivated species of the human gut microbiota.</title>
        <authorList>
            <person name="Zou Y."/>
            <person name="Xue W."/>
            <person name="Luo G."/>
        </authorList>
    </citation>
    <scope>NUCLEOTIDE SEQUENCE [LARGE SCALE GENOMIC DNA]</scope>
    <source>
        <strain evidence="12 13">AM37-1AC</strain>
    </source>
</reference>
<dbReference type="Pfam" id="PF02277">
    <property type="entry name" value="DBI_PRT"/>
    <property type="match status" value="1"/>
</dbReference>
<dbReference type="InterPro" id="IPR017846">
    <property type="entry name" value="Nict_dMeBzImd_PRibTrfase_bact"/>
</dbReference>
<dbReference type="RefSeq" id="WP_015520652.1">
    <property type="nucleotide sequence ID" value="NZ_CP097279.1"/>
</dbReference>
<evidence type="ECO:0000256" key="1">
    <source>
        <dbReference type="ARBA" id="ARBA00002197"/>
    </source>
</evidence>